<evidence type="ECO:0000313" key="4">
    <source>
        <dbReference type="EMBL" id="GLS83142.1"/>
    </source>
</evidence>
<comment type="similarity">
    <text evidence="1">Belongs to the SfsA family.</text>
</comment>
<dbReference type="HAMAP" id="MF_00095">
    <property type="entry name" value="SfsA"/>
    <property type="match status" value="1"/>
</dbReference>
<dbReference type="Gene3D" id="2.40.50.580">
    <property type="match status" value="1"/>
</dbReference>
<organism evidence="4 5">
    <name type="scientific">Paraferrimonas haliotis</name>
    <dbReference type="NCBI Taxonomy" id="2013866"/>
    <lineage>
        <taxon>Bacteria</taxon>
        <taxon>Pseudomonadati</taxon>
        <taxon>Pseudomonadota</taxon>
        <taxon>Gammaproteobacteria</taxon>
        <taxon>Alteromonadales</taxon>
        <taxon>Ferrimonadaceae</taxon>
        <taxon>Paraferrimonas</taxon>
    </lineage>
</organism>
<dbReference type="FunFam" id="3.40.1350.60:FF:000001">
    <property type="entry name" value="Sugar fermentation stimulation protein A"/>
    <property type="match status" value="1"/>
</dbReference>
<reference evidence="4 5" key="1">
    <citation type="journal article" date="2014" name="Int. J. Syst. Evol. Microbiol.">
        <title>Complete genome sequence of Corynebacterium casei LMG S-19264T (=DSM 44701T), isolated from a smear-ripened cheese.</title>
        <authorList>
            <consortium name="US DOE Joint Genome Institute (JGI-PGF)"/>
            <person name="Walter F."/>
            <person name="Albersmeier A."/>
            <person name="Kalinowski J."/>
            <person name="Ruckert C."/>
        </authorList>
    </citation>
    <scope>NUCLEOTIDE SEQUENCE [LARGE SCALE GENOMIC DNA]</scope>
    <source>
        <strain evidence="4 5">NBRC 112785</strain>
    </source>
</reference>
<dbReference type="FunFam" id="2.40.50.580:FF:000001">
    <property type="entry name" value="Sugar fermentation stimulation protein A"/>
    <property type="match status" value="1"/>
</dbReference>
<feature type="domain" description="SfsA N-terminal OB" evidence="3">
    <location>
        <begin position="13"/>
        <end position="74"/>
    </location>
</feature>
<protein>
    <recommendedName>
        <fullName evidence="1">Sugar fermentation stimulation protein homolog</fullName>
    </recommendedName>
</protein>
<dbReference type="Gene3D" id="3.40.1350.60">
    <property type="match status" value="1"/>
</dbReference>
<dbReference type="NCBIfam" id="TIGR00230">
    <property type="entry name" value="sfsA"/>
    <property type="match status" value="1"/>
</dbReference>
<comment type="caution">
    <text evidence="4">The sequence shown here is derived from an EMBL/GenBank/DDBJ whole genome shotgun (WGS) entry which is preliminary data.</text>
</comment>
<accession>A0AA37TRV7</accession>
<dbReference type="InterPro" id="IPR005224">
    <property type="entry name" value="SfsA"/>
</dbReference>
<evidence type="ECO:0000256" key="1">
    <source>
        <dbReference type="HAMAP-Rule" id="MF_00095"/>
    </source>
</evidence>
<evidence type="ECO:0000259" key="2">
    <source>
        <dbReference type="Pfam" id="PF03749"/>
    </source>
</evidence>
<dbReference type="InterPro" id="IPR040452">
    <property type="entry name" value="SfsA_C"/>
</dbReference>
<dbReference type="GO" id="GO:0003677">
    <property type="term" value="F:DNA binding"/>
    <property type="evidence" value="ECO:0007669"/>
    <property type="project" value="InterPro"/>
</dbReference>
<dbReference type="Pfam" id="PF03749">
    <property type="entry name" value="SfsA"/>
    <property type="match status" value="1"/>
</dbReference>
<dbReference type="PANTHER" id="PTHR30545:SF2">
    <property type="entry name" value="SUGAR FERMENTATION STIMULATION PROTEIN A"/>
    <property type="match status" value="1"/>
</dbReference>
<dbReference type="AlphaFoldDB" id="A0AA37TRV7"/>
<dbReference type="Pfam" id="PF17746">
    <property type="entry name" value="SfsA_N"/>
    <property type="match status" value="1"/>
</dbReference>
<keyword evidence="5" id="KW-1185">Reference proteome</keyword>
<dbReference type="InterPro" id="IPR041465">
    <property type="entry name" value="SfsA_N"/>
</dbReference>
<dbReference type="CDD" id="cd22359">
    <property type="entry name" value="SfsA-like_bacterial"/>
    <property type="match status" value="1"/>
</dbReference>
<evidence type="ECO:0000313" key="5">
    <source>
        <dbReference type="Proteomes" id="UP001157439"/>
    </source>
</evidence>
<sequence>MEFSSPLIKGRLLKRYKRFLADIELADGSVITAHCPNTGSMKHCLFPGHTVWLSESDNPKRKYPHTWELGQDDNGHMFSVNTGRANALAVEAINRELIRELNGYSRIQTEVAYGEEKSRIDLLLSGNNKPDCFVEIKSVTLHMGDGEGAFPDSVSTRGQKHLRELMHMQSLGHRAVLLFVVAHSGIDRVRAAKEIDEKYAGLLKEAQQNGVEVLAYCCEFNDNTVCISKQVAVL</sequence>
<feature type="domain" description="Sugar fermentation stimulation protein C-terminal" evidence="2">
    <location>
        <begin position="84"/>
        <end position="222"/>
    </location>
</feature>
<name>A0AA37TRV7_9GAMM</name>
<dbReference type="PANTHER" id="PTHR30545">
    <property type="entry name" value="SUGAR FERMENTATION STIMULATION PROTEIN A"/>
    <property type="match status" value="1"/>
</dbReference>
<dbReference type="EMBL" id="BSPO01000002">
    <property type="protein sequence ID" value="GLS83142.1"/>
    <property type="molecule type" value="Genomic_DNA"/>
</dbReference>
<gene>
    <name evidence="1 4" type="primary">sfsA</name>
    <name evidence="4" type="ORF">GCM10007894_11190</name>
</gene>
<evidence type="ECO:0000259" key="3">
    <source>
        <dbReference type="Pfam" id="PF17746"/>
    </source>
</evidence>
<dbReference type="RefSeq" id="WP_095499896.1">
    <property type="nucleotide sequence ID" value="NZ_BSPO01000002.1"/>
</dbReference>
<proteinExistence type="inferred from homology"/>
<dbReference type="Proteomes" id="UP001157439">
    <property type="component" value="Unassembled WGS sequence"/>
</dbReference>